<organism evidence="2 3">
    <name type="scientific">Nocardiopsis rhodophaea</name>
    <dbReference type="NCBI Taxonomy" id="280238"/>
    <lineage>
        <taxon>Bacteria</taxon>
        <taxon>Bacillati</taxon>
        <taxon>Actinomycetota</taxon>
        <taxon>Actinomycetes</taxon>
        <taxon>Streptosporangiales</taxon>
        <taxon>Nocardiopsidaceae</taxon>
        <taxon>Nocardiopsis</taxon>
    </lineage>
</organism>
<name>A0ABP5ETE1_9ACTN</name>
<proteinExistence type="predicted"/>
<sequence length="86" mass="9284">MGPWTLSVGPIIPIGCRRLPRGVSAPMCPVSAINNEEVRLRWVWRAESGGFKVEYAAVVLLVTVVVTAVLSFGLPTEVKSLYDTGV</sequence>
<dbReference type="EMBL" id="BAAAPC010000013">
    <property type="protein sequence ID" value="GAA2003294.1"/>
    <property type="molecule type" value="Genomic_DNA"/>
</dbReference>
<gene>
    <name evidence="2" type="ORF">GCM10009799_33040</name>
</gene>
<evidence type="ECO:0000313" key="2">
    <source>
        <dbReference type="EMBL" id="GAA2003294.1"/>
    </source>
</evidence>
<protein>
    <recommendedName>
        <fullName evidence="4">Flp family type IVb pilin</fullName>
    </recommendedName>
</protein>
<evidence type="ECO:0000256" key="1">
    <source>
        <dbReference type="SAM" id="Phobius"/>
    </source>
</evidence>
<dbReference type="Proteomes" id="UP001501585">
    <property type="component" value="Unassembled WGS sequence"/>
</dbReference>
<accession>A0ABP5ETE1</accession>
<keyword evidence="1" id="KW-0472">Membrane</keyword>
<evidence type="ECO:0000313" key="3">
    <source>
        <dbReference type="Proteomes" id="UP001501585"/>
    </source>
</evidence>
<keyword evidence="1" id="KW-1133">Transmembrane helix</keyword>
<comment type="caution">
    <text evidence="2">The sequence shown here is derived from an EMBL/GenBank/DDBJ whole genome shotgun (WGS) entry which is preliminary data.</text>
</comment>
<evidence type="ECO:0008006" key="4">
    <source>
        <dbReference type="Google" id="ProtNLM"/>
    </source>
</evidence>
<reference evidence="3" key="1">
    <citation type="journal article" date="2019" name="Int. J. Syst. Evol. Microbiol.">
        <title>The Global Catalogue of Microorganisms (GCM) 10K type strain sequencing project: providing services to taxonomists for standard genome sequencing and annotation.</title>
        <authorList>
            <consortium name="The Broad Institute Genomics Platform"/>
            <consortium name="The Broad Institute Genome Sequencing Center for Infectious Disease"/>
            <person name="Wu L."/>
            <person name="Ma J."/>
        </authorList>
    </citation>
    <scope>NUCLEOTIDE SEQUENCE [LARGE SCALE GENOMIC DNA]</scope>
    <source>
        <strain evidence="3">JCM 15313</strain>
    </source>
</reference>
<feature type="transmembrane region" description="Helical" evidence="1">
    <location>
        <begin position="55"/>
        <end position="74"/>
    </location>
</feature>
<keyword evidence="1" id="KW-0812">Transmembrane</keyword>
<keyword evidence="3" id="KW-1185">Reference proteome</keyword>